<evidence type="ECO:0000313" key="3">
    <source>
        <dbReference type="Proteomes" id="UP001523234"/>
    </source>
</evidence>
<proteinExistence type="predicted"/>
<keyword evidence="1" id="KW-0472">Membrane</keyword>
<keyword evidence="1" id="KW-0812">Transmembrane</keyword>
<protein>
    <recommendedName>
        <fullName evidence="4">DUF2178 domain-containing protein</fullName>
    </recommendedName>
</protein>
<dbReference type="EMBL" id="JAMWYK010000001">
    <property type="protein sequence ID" value="MCO0831822.1"/>
    <property type="molecule type" value="Genomic_DNA"/>
</dbReference>
<feature type="transmembrane region" description="Helical" evidence="1">
    <location>
        <begin position="37"/>
        <end position="55"/>
    </location>
</feature>
<gene>
    <name evidence="2" type="ORF">NFX39_01770</name>
</gene>
<keyword evidence="3" id="KW-1185">Reference proteome</keyword>
<reference evidence="2 3" key="1">
    <citation type="submission" date="2022-06" db="EMBL/GenBank/DDBJ databases">
        <title>Fructobacillus taiwanensis sp. nov., isolated from the honeybee.</title>
        <authorList>
            <person name="Chen Y.-S."/>
            <person name="Wang L.-T."/>
            <person name="Lee Y.-S."/>
            <person name="Chang Y.-C."/>
            <person name="Wu H.-C."/>
            <person name="Liao C.-Y."/>
            <person name="Chen W.-H."/>
            <person name="Deng J.-N."/>
            <person name="Wang Y.-H."/>
        </authorList>
    </citation>
    <scope>NUCLEOTIDE SEQUENCE [LARGE SCALE GENOMIC DNA]</scope>
    <source>
        <strain evidence="2 3">W13</strain>
    </source>
</reference>
<feature type="transmembrane region" description="Helical" evidence="1">
    <location>
        <begin position="117"/>
        <end position="138"/>
    </location>
</feature>
<feature type="transmembrane region" description="Helical" evidence="1">
    <location>
        <begin position="95"/>
        <end position="111"/>
    </location>
</feature>
<sequence>MSKTKQFVRFTFYWKLLWQSLAIAMVIFEAFNHKDLAWYLTLAFFFTYLAGTYIVSQRFGVNLLSAKQSDYIADERDAAIAEKVNRTMKYNRDHMAFSLIIVGMFVFNPMNDTWMKVLMFVAYMIMAMIFSNVEYYYLWNKFDKD</sequence>
<dbReference type="Proteomes" id="UP001523234">
    <property type="component" value="Unassembled WGS sequence"/>
</dbReference>
<keyword evidence="1" id="KW-1133">Transmembrane helix</keyword>
<organism evidence="2 3">
    <name type="scientific">Fructobacillus apis</name>
    <dbReference type="NCBI Taxonomy" id="2935017"/>
    <lineage>
        <taxon>Bacteria</taxon>
        <taxon>Bacillati</taxon>
        <taxon>Bacillota</taxon>
        <taxon>Bacilli</taxon>
        <taxon>Lactobacillales</taxon>
        <taxon>Lactobacillaceae</taxon>
        <taxon>Fructobacillus</taxon>
    </lineage>
</organism>
<evidence type="ECO:0008006" key="4">
    <source>
        <dbReference type="Google" id="ProtNLM"/>
    </source>
</evidence>
<name>A0ABT0ZPA0_9LACO</name>
<evidence type="ECO:0000256" key="1">
    <source>
        <dbReference type="SAM" id="Phobius"/>
    </source>
</evidence>
<accession>A0ABT0ZPA0</accession>
<dbReference type="RefSeq" id="WP_252442438.1">
    <property type="nucleotide sequence ID" value="NZ_JAMWYK010000001.1"/>
</dbReference>
<feature type="transmembrane region" description="Helical" evidence="1">
    <location>
        <begin position="12"/>
        <end position="31"/>
    </location>
</feature>
<evidence type="ECO:0000313" key="2">
    <source>
        <dbReference type="EMBL" id="MCO0831822.1"/>
    </source>
</evidence>
<comment type="caution">
    <text evidence="2">The sequence shown here is derived from an EMBL/GenBank/DDBJ whole genome shotgun (WGS) entry which is preliminary data.</text>
</comment>